<reference evidence="1" key="1">
    <citation type="submission" date="2022-02" db="EMBL/GenBank/DDBJ databases">
        <title>Plant Genome Project.</title>
        <authorList>
            <person name="Zhang R.-G."/>
        </authorList>
    </citation>
    <scope>NUCLEOTIDE SEQUENCE</scope>
    <source>
        <strain evidence="1">AT1</strain>
    </source>
</reference>
<sequence>MGMPLILILILVCTLSACGSEGFDIPSLAAVSVFLRLKLGTSDLSSHVTTGQRRRFLQNDPISSPMSTTPGFGWKRHGTLSPPPNKAFHNSSPMHTSPTKGPAQGSTTKHSKKAFAPSTSSSKHPAKKSVHGSAFSPGPSLSFYKHHHAKTKIISVPPGLSNQLPSSTYTHDGVGPSTSPLHSPSPSATRWNSPAHAPSPATIPSPFGMPIPAPTVSPLSSSIVKKASPPPSPLMALPPPPPNEECTSLTCTEPLTYTAPGSPCGCVWPIQVRLRLTVPIYTFFPLVTELANEIASGVSLNRSQVRVMGANAASQQQEKTIVLINLVPSRVNFNESTALLIYNNFWHKQVPIRASLFGAYEVVYIRYPGLPPSPPLVPATIDDPPYRGHGNEGMPIKPLGVDVPRKKKDGPNGSMIAVIVLSSVTAFVVCMTAIWLLLFKCGCVHQREKPPHVLISSHGKPSAGTTKSLTFGSGLSSASMSFGSSLLPYTGTAKIFSLIDIEKATKNFDDSRILGEGGFGLVYSGTLDDGRKVAVKVLKRDDHQGSREFLAEVEMLSRLHHRNLVKLIGICTEGHIRCLVYELVPNGSVESHLHGVDKEAAPLNWGARMKIALGSARGLAYLHEDSSPRVIHRDFKSSNILLEHDFTPKVSDFGLARAAVDEENKHISTHVMGTFGYLAPEYAMTGHLLVKSDVYSYGVVLLELLSGRKPVDLSQPSGQENLVAWARPLLSSKEGLEKIIDPSLKPNIPFDSAAKVAAIASMCVQPEVSHRPFMGEVVQALKLVCNDFDGTKEPVSTSCSHEDLSIDVDHKVSSKVSSELVEVSGTGYPILGYDSIFDSEIAFSAAFRGDEFGSFRRHANSAPLRMGRGRRFWQRLRGLSSGSMSEHGFH</sequence>
<dbReference type="Proteomes" id="UP001062846">
    <property type="component" value="Chromosome 8"/>
</dbReference>
<accession>A0ACC0MWC6</accession>
<evidence type="ECO:0000313" key="2">
    <source>
        <dbReference type="Proteomes" id="UP001062846"/>
    </source>
</evidence>
<proteinExistence type="predicted"/>
<organism evidence="1 2">
    <name type="scientific">Rhododendron molle</name>
    <name type="common">Chinese azalea</name>
    <name type="synonym">Azalea mollis</name>
    <dbReference type="NCBI Taxonomy" id="49168"/>
    <lineage>
        <taxon>Eukaryota</taxon>
        <taxon>Viridiplantae</taxon>
        <taxon>Streptophyta</taxon>
        <taxon>Embryophyta</taxon>
        <taxon>Tracheophyta</taxon>
        <taxon>Spermatophyta</taxon>
        <taxon>Magnoliopsida</taxon>
        <taxon>eudicotyledons</taxon>
        <taxon>Gunneridae</taxon>
        <taxon>Pentapetalae</taxon>
        <taxon>asterids</taxon>
        <taxon>Ericales</taxon>
        <taxon>Ericaceae</taxon>
        <taxon>Ericoideae</taxon>
        <taxon>Rhodoreae</taxon>
        <taxon>Rhododendron</taxon>
    </lineage>
</organism>
<gene>
    <name evidence="1" type="ORF">RHMOL_Rhmol08G0309700</name>
</gene>
<name>A0ACC0MWC6_RHOML</name>
<comment type="caution">
    <text evidence="1">The sequence shown here is derived from an EMBL/GenBank/DDBJ whole genome shotgun (WGS) entry which is preliminary data.</text>
</comment>
<keyword evidence="2" id="KW-1185">Reference proteome</keyword>
<evidence type="ECO:0000313" key="1">
    <source>
        <dbReference type="EMBL" id="KAI8544603.1"/>
    </source>
</evidence>
<dbReference type="EMBL" id="CM046395">
    <property type="protein sequence ID" value="KAI8544603.1"/>
    <property type="molecule type" value="Genomic_DNA"/>
</dbReference>
<protein>
    <submittedName>
        <fullName evidence="1">Uncharacterized protein</fullName>
    </submittedName>
</protein>